<evidence type="ECO:0000313" key="6">
    <source>
        <dbReference type="Proteomes" id="UP001500339"/>
    </source>
</evidence>
<dbReference type="InterPro" id="IPR017871">
    <property type="entry name" value="ABC_transporter-like_CS"/>
</dbReference>
<dbReference type="GO" id="GO:0005524">
    <property type="term" value="F:ATP binding"/>
    <property type="evidence" value="ECO:0007669"/>
    <property type="project" value="UniProtKB-KW"/>
</dbReference>
<feature type="domain" description="ABC transporter" evidence="4">
    <location>
        <begin position="18"/>
        <end position="237"/>
    </location>
</feature>
<evidence type="ECO:0000256" key="2">
    <source>
        <dbReference type="ARBA" id="ARBA00022741"/>
    </source>
</evidence>
<dbReference type="InterPro" id="IPR050166">
    <property type="entry name" value="ABC_transporter_ATP-bind"/>
</dbReference>
<dbReference type="InterPro" id="IPR003593">
    <property type="entry name" value="AAA+_ATPase"/>
</dbReference>
<gene>
    <name evidence="5" type="ORF">GCM10008905_10660</name>
</gene>
<dbReference type="PANTHER" id="PTHR42788:SF2">
    <property type="entry name" value="ABC TRANSPORTER ATP-BINDING PROTEIN"/>
    <property type="match status" value="1"/>
</dbReference>
<dbReference type="CDD" id="cd03293">
    <property type="entry name" value="ABC_NrtD_SsuB_transporters"/>
    <property type="match status" value="1"/>
</dbReference>
<evidence type="ECO:0000256" key="1">
    <source>
        <dbReference type="ARBA" id="ARBA00022448"/>
    </source>
</evidence>
<dbReference type="InterPro" id="IPR003439">
    <property type="entry name" value="ABC_transporter-like_ATP-bd"/>
</dbReference>
<dbReference type="InterPro" id="IPR027417">
    <property type="entry name" value="P-loop_NTPase"/>
</dbReference>
<keyword evidence="2" id="KW-0547">Nucleotide-binding</keyword>
<keyword evidence="1" id="KW-0813">Transport</keyword>
<dbReference type="PROSITE" id="PS50893">
    <property type="entry name" value="ABC_TRANSPORTER_2"/>
    <property type="match status" value="1"/>
</dbReference>
<name>A0ABP3TYM8_9CLOT</name>
<dbReference type="PROSITE" id="PS00211">
    <property type="entry name" value="ABC_TRANSPORTER_1"/>
    <property type="match status" value="1"/>
</dbReference>
<protein>
    <submittedName>
        <fullName evidence="5">ABC transporter ATP-binding protein</fullName>
    </submittedName>
</protein>
<dbReference type="SUPFAM" id="SSF52540">
    <property type="entry name" value="P-loop containing nucleoside triphosphate hydrolases"/>
    <property type="match status" value="1"/>
</dbReference>
<accession>A0ABP3TYM8</accession>
<dbReference type="Proteomes" id="UP001500339">
    <property type="component" value="Unassembled WGS sequence"/>
</dbReference>
<dbReference type="RefSeq" id="WP_343769589.1">
    <property type="nucleotide sequence ID" value="NZ_BAAACF010000001.1"/>
</dbReference>
<reference evidence="6" key="1">
    <citation type="journal article" date="2019" name="Int. J. Syst. Evol. Microbiol.">
        <title>The Global Catalogue of Microorganisms (GCM) 10K type strain sequencing project: providing services to taxonomists for standard genome sequencing and annotation.</title>
        <authorList>
            <consortium name="The Broad Institute Genomics Platform"/>
            <consortium name="The Broad Institute Genome Sequencing Center for Infectious Disease"/>
            <person name="Wu L."/>
            <person name="Ma J."/>
        </authorList>
    </citation>
    <scope>NUCLEOTIDE SEQUENCE [LARGE SCALE GENOMIC DNA]</scope>
    <source>
        <strain evidence="6">JCM 1405</strain>
    </source>
</reference>
<organism evidence="5 6">
    <name type="scientific">Clostridium malenominatum</name>
    <dbReference type="NCBI Taxonomy" id="1539"/>
    <lineage>
        <taxon>Bacteria</taxon>
        <taxon>Bacillati</taxon>
        <taxon>Bacillota</taxon>
        <taxon>Clostridia</taxon>
        <taxon>Eubacteriales</taxon>
        <taxon>Clostridiaceae</taxon>
        <taxon>Clostridium</taxon>
    </lineage>
</organism>
<keyword evidence="3 5" id="KW-0067">ATP-binding</keyword>
<evidence type="ECO:0000259" key="4">
    <source>
        <dbReference type="PROSITE" id="PS50893"/>
    </source>
</evidence>
<dbReference type="EMBL" id="BAAACF010000001">
    <property type="protein sequence ID" value="GAA0720902.1"/>
    <property type="molecule type" value="Genomic_DNA"/>
</dbReference>
<dbReference type="PANTHER" id="PTHR42788">
    <property type="entry name" value="TAURINE IMPORT ATP-BINDING PROTEIN-RELATED"/>
    <property type="match status" value="1"/>
</dbReference>
<evidence type="ECO:0000256" key="3">
    <source>
        <dbReference type="ARBA" id="ARBA00022840"/>
    </source>
</evidence>
<comment type="caution">
    <text evidence="5">The sequence shown here is derived from an EMBL/GenBank/DDBJ whole genome shotgun (WGS) entry which is preliminary data.</text>
</comment>
<dbReference type="SMART" id="SM00382">
    <property type="entry name" value="AAA"/>
    <property type="match status" value="1"/>
</dbReference>
<dbReference type="Pfam" id="PF00005">
    <property type="entry name" value="ABC_tran"/>
    <property type="match status" value="1"/>
</dbReference>
<keyword evidence="6" id="KW-1185">Reference proteome</keyword>
<sequence length="250" mass="28537">MMHLPTVSYHKEEENPLITLNRIEKKYGNVEVLKDISIHINKGEFVSILGPSGCGKSTLFNIVTGLIPQDGGEIKVNGTIGYMQQKDLLLPWKTIMENVALPLILKRVDKKIWEEKVRKYLPIVGLEGYEDKYPSELSGGMKQRASFLRTLMASEDIMLLDEPFASLDSITKGNMQKWLLEMKSKLNNTILLITHDIDEALFLSDRIYVLSSKPAEIKTEMFVGFHQHSKLERLLSPELLKLKEKIIKLL</sequence>
<proteinExistence type="predicted"/>
<dbReference type="Gene3D" id="3.40.50.300">
    <property type="entry name" value="P-loop containing nucleotide triphosphate hydrolases"/>
    <property type="match status" value="1"/>
</dbReference>
<evidence type="ECO:0000313" key="5">
    <source>
        <dbReference type="EMBL" id="GAA0720902.1"/>
    </source>
</evidence>